<comment type="subunit">
    <text evidence="5 6">The basal body constitutes a major portion of the flagellar organelle and consists of four rings (L,P,S, and M) mounted on a central rod. The rod consists of about 26 subunits of FlgG in the distal portion, and FlgB, FlgC and FlgF are thought to build up the proximal portion of the rod with about 6 subunits each.</text>
</comment>
<evidence type="ECO:0000313" key="10">
    <source>
        <dbReference type="Proteomes" id="UP001501337"/>
    </source>
</evidence>
<evidence type="ECO:0000256" key="3">
    <source>
        <dbReference type="ARBA" id="ARBA00017941"/>
    </source>
</evidence>
<dbReference type="InterPro" id="IPR010930">
    <property type="entry name" value="Flg_bb/hook_C_dom"/>
</dbReference>
<comment type="similarity">
    <text evidence="2">Belongs to the flagella basal body rod proteins family.</text>
</comment>
<dbReference type="EMBL" id="BAABBO010000005">
    <property type="protein sequence ID" value="GAA3953876.1"/>
    <property type="molecule type" value="Genomic_DNA"/>
</dbReference>
<gene>
    <name evidence="9" type="primary">flgC</name>
    <name evidence="9" type="ORF">GCM10022278_10820</name>
</gene>
<dbReference type="InterPro" id="IPR001444">
    <property type="entry name" value="Flag_bb_rod_N"/>
</dbReference>
<evidence type="ECO:0000256" key="4">
    <source>
        <dbReference type="ARBA" id="ARBA00023143"/>
    </source>
</evidence>
<dbReference type="Proteomes" id="UP001501337">
    <property type="component" value="Unassembled WGS sequence"/>
</dbReference>
<comment type="caution">
    <text evidence="9">The sequence shown here is derived from an EMBL/GenBank/DDBJ whole genome shotgun (WGS) entry which is preliminary data.</text>
</comment>
<accession>A0ABP7NTK6</accession>
<keyword evidence="9" id="KW-0282">Flagellum</keyword>
<reference evidence="10" key="1">
    <citation type="journal article" date="2019" name="Int. J. Syst. Evol. Microbiol.">
        <title>The Global Catalogue of Microorganisms (GCM) 10K type strain sequencing project: providing services to taxonomists for standard genome sequencing and annotation.</title>
        <authorList>
            <consortium name="The Broad Institute Genomics Platform"/>
            <consortium name="The Broad Institute Genome Sequencing Center for Infectious Disease"/>
            <person name="Wu L."/>
            <person name="Ma J."/>
        </authorList>
    </citation>
    <scope>NUCLEOTIDE SEQUENCE [LARGE SCALE GENOMIC DNA]</scope>
    <source>
        <strain evidence="10">JCM 17555</strain>
    </source>
</reference>
<dbReference type="InterPro" id="IPR006299">
    <property type="entry name" value="FlgC"/>
</dbReference>
<dbReference type="RefSeq" id="WP_344804095.1">
    <property type="nucleotide sequence ID" value="NZ_BAABBO010000005.1"/>
</dbReference>
<evidence type="ECO:0000259" key="8">
    <source>
        <dbReference type="Pfam" id="PF06429"/>
    </source>
</evidence>
<evidence type="ECO:0000256" key="1">
    <source>
        <dbReference type="ARBA" id="ARBA00004117"/>
    </source>
</evidence>
<feature type="domain" description="Flagellar basal-body/hook protein C-terminal" evidence="8">
    <location>
        <begin position="115"/>
        <end position="159"/>
    </location>
</feature>
<evidence type="ECO:0000259" key="7">
    <source>
        <dbReference type="Pfam" id="PF00460"/>
    </source>
</evidence>
<proteinExistence type="inferred from homology"/>
<dbReference type="NCBIfam" id="TIGR01395">
    <property type="entry name" value="FlgC"/>
    <property type="match status" value="1"/>
</dbReference>
<dbReference type="Pfam" id="PF06429">
    <property type="entry name" value="Flg_bbr_C"/>
    <property type="match status" value="1"/>
</dbReference>
<evidence type="ECO:0000256" key="5">
    <source>
        <dbReference type="ARBA" id="ARBA00025933"/>
    </source>
</evidence>
<feature type="domain" description="Flagellar basal body rod protein N-terminal" evidence="7">
    <location>
        <begin position="7"/>
        <end position="31"/>
    </location>
</feature>
<dbReference type="Pfam" id="PF00460">
    <property type="entry name" value="Flg_bb_rod"/>
    <property type="match status" value="1"/>
</dbReference>
<name>A0ABP7NTK6_9GAMM</name>
<organism evidence="9 10">
    <name type="scientific">Allohahella marinimesophila</name>
    <dbReference type="NCBI Taxonomy" id="1054972"/>
    <lineage>
        <taxon>Bacteria</taxon>
        <taxon>Pseudomonadati</taxon>
        <taxon>Pseudomonadota</taxon>
        <taxon>Gammaproteobacteria</taxon>
        <taxon>Oceanospirillales</taxon>
        <taxon>Hahellaceae</taxon>
        <taxon>Allohahella</taxon>
    </lineage>
</organism>
<keyword evidence="9" id="KW-0966">Cell projection</keyword>
<evidence type="ECO:0000256" key="2">
    <source>
        <dbReference type="ARBA" id="ARBA00009677"/>
    </source>
</evidence>
<keyword evidence="9" id="KW-0969">Cilium</keyword>
<keyword evidence="10" id="KW-1185">Reference proteome</keyword>
<dbReference type="PANTHER" id="PTHR30435">
    <property type="entry name" value="FLAGELLAR PROTEIN"/>
    <property type="match status" value="1"/>
</dbReference>
<comment type="subcellular location">
    <subcellularLocation>
        <location evidence="1 6">Bacterial flagellum basal body</location>
    </subcellularLocation>
</comment>
<dbReference type="PANTHER" id="PTHR30435:SF29">
    <property type="entry name" value="FLAGELLAR BASAL-BODY ROD PROTEIN FLGC"/>
    <property type="match status" value="1"/>
</dbReference>
<evidence type="ECO:0000313" key="9">
    <source>
        <dbReference type="EMBL" id="GAA3953876.1"/>
    </source>
</evidence>
<sequence>MSLQNIFNVAGSGMSAQSIRLNTVSSNIANAEAASSSEGETYRARKPIFSAMAQEQMRMQGSLGVNNAGGGAYMSGFENQAEQSASQGVAVKGIVESQAPLQPRYEPNHPSADENGYVFYPNVNVVEEMADMISASRSFQMNVEVMNTAKTMIQQVLTLGQ</sequence>
<protein>
    <recommendedName>
        <fullName evidence="3 6">Flagellar basal-body rod protein FlgC</fullName>
    </recommendedName>
</protein>
<evidence type="ECO:0000256" key="6">
    <source>
        <dbReference type="RuleBase" id="RU362062"/>
    </source>
</evidence>
<keyword evidence="4 6" id="KW-0975">Bacterial flagellum</keyword>